<dbReference type="EMBL" id="CWQY01000011">
    <property type="protein sequence ID" value="CSC65678.1"/>
    <property type="molecule type" value="Genomic_DNA"/>
</dbReference>
<dbReference type="EMBL" id="CWOW01000003">
    <property type="protein sequence ID" value="CSA13960.1"/>
    <property type="molecule type" value="Genomic_DNA"/>
</dbReference>
<name>A0A655ZD71_VIBCL</name>
<accession>A0A655ZD71</accession>
<protein>
    <submittedName>
        <fullName evidence="2">Uncharacterized protein</fullName>
    </submittedName>
</protein>
<organism evidence="2 3">
    <name type="scientific">Vibrio cholerae</name>
    <dbReference type="NCBI Taxonomy" id="666"/>
    <lineage>
        <taxon>Bacteria</taxon>
        <taxon>Pseudomonadati</taxon>
        <taxon>Pseudomonadota</taxon>
        <taxon>Gammaproteobacteria</taxon>
        <taxon>Vibrionales</taxon>
        <taxon>Vibrionaceae</taxon>
        <taxon>Vibrio</taxon>
    </lineage>
</organism>
<reference evidence="3 4" key="1">
    <citation type="submission" date="2015-07" db="EMBL/GenBank/DDBJ databases">
        <authorList>
            <consortium name="Pathogen Informatics"/>
        </authorList>
    </citation>
    <scope>NUCLEOTIDE SEQUENCE [LARGE SCALE GENOMIC DNA]</scope>
    <source>
        <strain evidence="2 3">A316</strain>
        <strain evidence="1 4">A51</strain>
    </source>
</reference>
<dbReference type="AlphaFoldDB" id="A0A655ZD71"/>
<proteinExistence type="predicted"/>
<dbReference type="Proteomes" id="UP000044806">
    <property type="component" value="Unassembled WGS sequence"/>
</dbReference>
<gene>
    <name evidence="1" type="ORF">ERS013165_00837</name>
    <name evidence="2" type="ORF">ERS013200_01911</name>
</gene>
<sequence length="163" mass="18886">MEESVVQSRHIRRREQGNVATFNQTLVHQFVELNTVIHMTNTVLFYTTVVLQNQQRFRFTMPQRVEYGCCTTTNTTLRAAFHCGLEVFVEGDTASVERFTTTDFRTQRTNAACVDTNTGTLRNVANNRACRCIDRIKAVTTFNQYTRAELTSRSTYTRHNRCR</sequence>
<evidence type="ECO:0000313" key="4">
    <source>
        <dbReference type="Proteomes" id="UP000044806"/>
    </source>
</evidence>
<evidence type="ECO:0000313" key="3">
    <source>
        <dbReference type="Proteomes" id="UP000041770"/>
    </source>
</evidence>
<dbReference type="Proteomes" id="UP000041770">
    <property type="component" value="Unassembled WGS sequence"/>
</dbReference>
<evidence type="ECO:0000313" key="2">
    <source>
        <dbReference type="EMBL" id="CSC65678.1"/>
    </source>
</evidence>
<evidence type="ECO:0000313" key="1">
    <source>
        <dbReference type="EMBL" id="CSA13960.1"/>
    </source>
</evidence>